<keyword evidence="2" id="KW-0732">Signal</keyword>
<dbReference type="Proteomes" id="UP000319817">
    <property type="component" value="Chromosome"/>
</dbReference>
<dbReference type="Pfam" id="PF07631">
    <property type="entry name" value="PSD4"/>
    <property type="match status" value="1"/>
</dbReference>
<dbReference type="InterPro" id="IPR036909">
    <property type="entry name" value="Cyt_c-like_dom_sf"/>
</dbReference>
<dbReference type="InterPro" id="IPR013036">
    <property type="entry name" value="DUF1587"/>
</dbReference>
<dbReference type="Pfam" id="PF07626">
    <property type="entry name" value="PSD3"/>
    <property type="match status" value="1"/>
</dbReference>
<organism evidence="8 9">
    <name type="scientific">Stieleria marina</name>
    <dbReference type="NCBI Taxonomy" id="1930275"/>
    <lineage>
        <taxon>Bacteria</taxon>
        <taxon>Pseudomonadati</taxon>
        <taxon>Planctomycetota</taxon>
        <taxon>Planctomycetia</taxon>
        <taxon>Pirellulales</taxon>
        <taxon>Pirellulaceae</taxon>
        <taxon>Stieleria</taxon>
    </lineage>
</organism>
<feature type="chain" id="PRO_5022201153" description="Planctomycete cytochrome C" evidence="2">
    <location>
        <begin position="20"/>
        <end position="847"/>
    </location>
</feature>
<feature type="domain" description="DUF1587" evidence="4">
    <location>
        <begin position="110"/>
        <end position="177"/>
    </location>
</feature>
<dbReference type="Pfam" id="PF07624">
    <property type="entry name" value="PSD2"/>
    <property type="match status" value="1"/>
</dbReference>
<evidence type="ECO:0000256" key="2">
    <source>
        <dbReference type="SAM" id="SignalP"/>
    </source>
</evidence>
<name>A0A517NMA8_9BACT</name>
<feature type="domain" description="DUF1592" evidence="6">
    <location>
        <begin position="472"/>
        <end position="614"/>
    </location>
</feature>
<feature type="region of interest" description="Disordered" evidence="1">
    <location>
        <begin position="737"/>
        <end position="769"/>
    </location>
</feature>
<feature type="domain" description="DUF1595" evidence="7">
    <location>
        <begin position="404"/>
        <end position="459"/>
    </location>
</feature>
<evidence type="ECO:0008006" key="10">
    <source>
        <dbReference type="Google" id="ProtNLM"/>
    </source>
</evidence>
<dbReference type="SUPFAM" id="SSF46626">
    <property type="entry name" value="Cytochrome c"/>
    <property type="match status" value="1"/>
</dbReference>
<evidence type="ECO:0000313" key="9">
    <source>
        <dbReference type="Proteomes" id="UP000319817"/>
    </source>
</evidence>
<evidence type="ECO:0000259" key="7">
    <source>
        <dbReference type="Pfam" id="PF07637"/>
    </source>
</evidence>
<feature type="compositionally biased region" description="Polar residues" evidence="1">
    <location>
        <begin position="756"/>
        <end position="769"/>
    </location>
</feature>
<dbReference type="AlphaFoldDB" id="A0A517NMA8"/>
<dbReference type="InterPro" id="IPR011478">
    <property type="entry name" value="DUF1585"/>
</dbReference>
<dbReference type="InterPro" id="IPR013043">
    <property type="entry name" value="DUF1595"/>
</dbReference>
<dbReference type="EMBL" id="CP036526">
    <property type="protein sequence ID" value="QDT08219.1"/>
    <property type="molecule type" value="Genomic_DNA"/>
</dbReference>
<evidence type="ECO:0000259" key="6">
    <source>
        <dbReference type="Pfam" id="PF07631"/>
    </source>
</evidence>
<protein>
    <recommendedName>
        <fullName evidence="10">Planctomycete cytochrome C</fullName>
    </recommendedName>
</protein>
<accession>A0A517NMA8</accession>
<dbReference type="InterPro" id="IPR013042">
    <property type="entry name" value="DUF1592"/>
</dbReference>
<dbReference type="RefSeq" id="WP_145415799.1">
    <property type="nucleotide sequence ID" value="NZ_CP036526.1"/>
</dbReference>
<feature type="domain" description="DUF1588" evidence="5">
    <location>
        <begin position="633"/>
        <end position="728"/>
    </location>
</feature>
<dbReference type="GO" id="GO:0009055">
    <property type="term" value="F:electron transfer activity"/>
    <property type="evidence" value="ECO:0007669"/>
    <property type="project" value="InterPro"/>
</dbReference>
<evidence type="ECO:0000313" key="8">
    <source>
        <dbReference type="EMBL" id="QDT08219.1"/>
    </source>
</evidence>
<proteinExistence type="predicted"/>
<sequence precursor="true">MRKSILALVTVIVATSISAADHPLLTQHCGDCHSVDDPEGEFSLNMLGNEVTDESREWWTSSFDFVKAHEMPPADDLNITDAERTAVAEYLRQGLLADDEVDKTHRLVPRRLNNREFANSVASVLMIEDVGTHQPLGDLLGDALHEGFDTNGDALGISEYHLEQYINACRGILDAVVLSGEKPVSARYVVSSDKLRMSSQSQRTTQAKRGLRREDSLEFTDPRLHIDFENFETVPTTGRYRIRIRAMGVDRGYYDSEATGIYDGDPILLTVSLGDRQFTYDLPDNKILDIELDEWLAEGTRIQLTYPTDGLRLIGNGNFKFQNRIAHDYIKEHDQATYQKVLREVVAKARFRKESPSHWSHWTDYWRGPRPRVFDGEIEGPHYESWPPKRTVALVGENPAADSAESILRPIAERAWRRLVRDGELDAIVQLVQRRRKELGDVEAIKEGILAVLVTPSFLLINSEEGTPADRFATKASYLFTSTPPGAKLRKSVASGRYSDFDSVRELAKSYLTEPRGDVQPDDALRQVGSRSQSKAFAFLDEFPRAWLQLDRINFMAPDPDRYPFYHKKRVSDDMIDEATAAFRHAVDNNLPIPELLTANYSFINADLAKIYGVQNIAQDSKLRKHVFTDGRRGGFLGMGAFLTLTADSLGTSPIHRGVYVLENFLGTKPLPPPGDIEIPEPDVRSATTIKEVLQAHVSNETCASCHRSIDPYGYAFENFDVAGRWRDVYAQSIGTNSPENEAKAKRTKKRNRNRPTVQETPIDSSATFRSSDHYNDITGFRRLMQSDANKERFVRCFIKKLLLYANGEEPEDFAELDQILNTSAQHEYRIIDTIAAVVHSPLFRGE</sequence>
<dbReference type="Pfam" id="PF07627">
    <property type="entry name" value="PSCyt3"/>
    <property type="match status" value="1"/>
</dbReference>
<evidence type="ECO:0000259" key="4">
    <source>
        <dbReference type="Pfam" id="PF07626"/>
    </source>
</evidence>
<keyword evidence="9" id="KW-1185">Reference proteome</keyword>
<dbReference type="OrthoDB" id="223186at2"/>
<dbReference type="Pfam" id="PF07637">
    <property type="entry name" value="PSD5"/>
    <property type="match status" value="1"/>
</dbReference>
<dbReference type="GO" id="GO:0020037">
    <property type="term" value="F:heme binding"/>
    <property type="evidence" value="ECO:0007669"/>
    <property type="project" value="InterPro"/>
</dbReference>
<evidence type="ECO:0000256" key="1">
    <source>
        <dbReference type="SAM" id="MobiDB-lite"/>
    </source>
</evidence>
<feature type="domain" description="DUF1585" evidence="3">
    <location>
        <begin position="775"/>
        <end position="844"/>
    </location>
</feature>
<reference evidence="8 9" key="1">
    <citation type="submission" date="2019-02" db="EMBL/GenBank/DDBJ databases">
        <title>Deep-cultivation of Planctomycetes and their phenomic and genomic characterization uncovers novel biology.</title>
        <authorList>
            <person name="Wiegand S."/>
            <person name="Jogler M."/>
            <person name="Boedeker C."/>
            <person name="Pinto D."/>
            <person name="Vollmers J."/>
            <person name="Rivas-Marin E."/>
            <person name="Kohn T."/>
            <person name="Peeters S.H."/>
            <person name="Heuer A."/>
            <person name="Rast P."/>
            <person name="Oberbeckmann S."/>
            <person name="Bunk B."/>
            <person name="Jeske O."/>
            <person name="Meyerdierks A."/>
            <person name="Storesund J.E."/>
            <person name="Kallscheuer N."/>
            <person name="Luecker S."/>
            <person name="Lage O.M."/>
            <person name="Pohl T."/>
            <person name="Merkel B.J."/>
            <person name="Hornburger P."/>
            <person name="Mueller R.-W."/>
            <person name="Bruemmer F."/>
            <person name="Labrenz M."/>
            <person name="Spormann A.M."/>
            <person name="Op den Camp H."/>
            <person name="Overmann J."/>
            <person name="Amann R."/>
            <person name="Jetten M.S.M."/>
            <person name="Mascher T."/>
            <person name="Medema M.H."/>
            <person name="Devos D.P."/>
            <person name="Kaster A.-K."/>
            <person name="Ovreas L."/>
            <person name="Rohde M."/>
            <person name="Galperin M.Y."/>
            <person name="Jogler C."/>
        </authorList>
    </citation>
    <scope>NUCLEOTIDE SEQUENCE [LARGE SCALE GENOMIC DNA]</scope>
    <source>
        <strain evidence="8 9">K23_9</strain>
    </source>
</reference>
<evidence type="ECO:0000259" key="3">
    <source>
        <dbReference type="Pfam" id="PF07624"/>
    </source>
</evidence>
<dbReference type="InterPro" id="IPR013039">
    <property type="entry name" value="DUF1588"/>
</dbReference>
<gene>
    <name evidence="8" type="ORF">K239x_01520</name>
</gene>
<evidence type="ECO:0000259" key="5">
    <source>
        <dbReference type="Pfam" id="PF07627"/>
    </source>
</evidence>
<feature type="signal peptide" evidence="2">
    <location>
        <begin position="1"/>
        <end position="19"/>
    </location>
</feature>